<comment type="caution">
    <text evidence="1">The sequence shown here is derived from an EMBL/GenBank/DDBJ whole genome shotgun (WGS) entry which is preliminary data.</text>
</comment>
<gene>
    <name evidence="1" type="ORF">JOB18_029303</name>
</gene>
<sequence length="49" mass="5609">MVGGETGKYKYDANLMCNQINRAINTSATRKNARTWTESILNNRHQIKP</sequence>
<dbReference type="EMBL" id="JAGKHQ010000015">
    <property type="protein sequence ID" value="KAG7496986.1"/>
    <property type="molecule type" value="Genomic_DNA"/>
</dbReference>
<proteinExistence type="predicted"/>
<protein>
    <submittedName>
        <fullName evidence="1">Uncharacterized protein</fullName>
    </submittedName>
</protein>
<keyword evidence="2" id="KW-1185">Reference proteome</keyword>
<name>A0AAV6QVA9_SOLSE</name>
<reference evidence="1 2" key="1">
    <citation type="journal article" date="2021" name="Sci. Rep.">
        <title>Chromosome anchoring in Senegalese sole (Solea senegalensis) reveals sex-associated markers and genome rearrangements in flatfish.</title>
        <authorList>
            <person name="Guerrero-Cozar I."/>
            <person name="Gomez-Garrido J."/>
            <person name="Berbel C."/>
            <person name="Martinez-Blanch J.F."/>
            <person name="Alioto T."/>
            <person name="Claros M.G."/>
            <person name="Gagnaire P.A."/>
            <person name="Manchado M."/>
        </authorList>
    </citation>
    <scope>NUCLEOTIDE SEQUENCE [LARGE SCALE GENOMIC DNA]</scope>
    <source>
        <strain evidence="1">Sse05_10M</strain>
    </source>
</reference>
<accession>A0AAV6QVA9</accession>
<dbReference type="AlphaFoldDB" id="A0AAV6QVA9"/>
<organism evidence="1 2">
    <name type="scientific">Solea senegalensis</name>
    <name type="common">Senegalese sole</name>
    <dbReference type="NCBI Taxonomy" id="28829"/>
    <lineage>
        <taxon>Eukaryota</taxon>
        <taxon>Metazoa</taxon>
        <taxon>Chordata</taxon>
        <taxon>Craniata</taxon>
        <taxon>Vertebrata</taxon>
        <taxon>Euteleostomi</taxon>
        <taxon>Actinopterygii</taxon>
        <taxon>Neopterygii</taxon>
        <taxon>Teleostei</taxon>
        <taxon>Neoteleostei</taxon>
        <taxon>Acanthomorphata</taxon>
        <taxon>Carangaria</taxon>
        <taxon>Pleuronectiformes</taxon>
        <taxon>Pleuronectoidei</taxon>
        <taxon>Soleidae</taxon>
        <taxon>Solea</taxon>
    </lineage>
</organism>
<evidence type="ECO:0000313" key="2">
    <source>
        <dbReference type="Proteomes" id="UP000693946"/>
    </source>
</evidence>
<evidence type="ECO:0000313" key="1">
    <source>
        <dbReference type="EMBL" id="KAG7496986.1"/>
    </source>
</evidence>
<dbReference type="Proteomes" id="UP000693946">
    <property type="component" value="Linkage Group LG3"/>
</dbReference>